<evidence type="ECO:0000256" key="6">
    <source>
        <dbReference type="SAM" id="Phobius"/>
    </source>
</evidence>
<feature type="domain" description="Type II secretion system protein GspF" evidence="7">
    <location>
        <begin position="86"/>
        <end position="211"/>
    </location>
</feature>
<dbReference type="PANTHER" id="PTHR35402:SF1">
    <property type="entry name" value="TYPE II SECRETION SYSTEM PROTEIN GSPF DOMAIN-CONTAINING PROTEIN"/>
    <property type="match status" value="1"/>
</dbReference>
<comment type="subcellular location">
    <subcellularLocation>
        <location evidence="1">Cell membrane</location>
        <topology evidence="1">Multi-pass membrane protein</topology>
    </subcellularLocation>
</comment>
<evidence type="ECO:0000256" key="4">
    <source>
        <dbReference type="ARBA" id="ARBA00022989"/>
    </source>
</evidence>
<proteinExistence type="predicted"/>
<dbReference type="AlphaFoldDB" id="T1CZM9"/>
<evidence type="ECO:0000256" key="5">
    <source>
        <dbReference type="ARBA" id="ARBA00023136"/>
    </source>
</evidence>
<evidence type="ECO:0000313" key="8">
    <source>
        <dbReference type="EMBL" id="EQD75620.1"/>
    </source>
</evidence>
<evidence type="ECO:0000256" key="3">
    <source>
        <dbReference type="ARBA" id="ARBA00022692"/>
    </source>
</evidence>
<feature type="transmembrane region" description="Helical" evidence="6">
    <location>
        <begin position="190"/>
        <end position="216"/>
    </location>
</feature>
<keyword evidence="3 6" id="KW-0812">Transmembrane</keyword>
<comment type="caution">
    <text evidence="8">The sequence shown here is derived from an EMBL/GenBank/DDBJ whole genome shotgun (WGS) entry which is preliminary data.</text>
</comment>
<dbReference type="InterPro" id="IPR018076">
    <property type="entry name" value="T2SS_GspF_dom"/>
</dbReference>
<feature type="transmembrane region" description="Helical" evidence="6">
    <location>
        <begin position="236"/>
        <end position="254"/>
    </location>
</feature>
<dbReference type="PANTHER" id="PTHR35402">
    <property type="entry name" value="INTEGRAL MEMBRANE PROTEIN-RELATED"/>
    <property type="match status" value="1"/>
</dbReference>
<keyword evidence="4 6" id="KW-1133">Transmembrane helix</keyword>
<dbReference type="EMBL" id="AUZY01001192">
    <property type="protein sequence ID" value="EQD75620.1"/>
    <property type="molecule type" value="Genomic_DNA"/>
</dbReference>
<keyword evidence="5 6" id="KW-0472">Membrane</keyword>
<feature type="transmembrane region" description="Helical" evidence="6">
    <location>
        <begin position="53"/>
        <end position="73"/>
    </location>
</feature>
<keyword evidence="2" id="KW-1003">Cell membrane</keyword>
<name>T1CZM9_9ZZZZ</name>
<evidence type="ECO:0000259" key="7">
    <source>
        <dbReference type="Pfam" id="PF00482"/>
    </source>
</evidence>
<feature type="transmembrane region" description="Helical" evidence="6">
    <location>
        <begin position="275"/>
        <end position="297"/>
    </location>
</feature>
<dbReference type="InterPro" id="IPR042094">
    <property type="entry name" value="T2SS_GspF_sf"/>
</dbReference>
<sequence length="300" mass="32325">MVAEEAMRDRHILYIGATVALGMWVVAIFNAAGILSIQLRPGEGLRWNPAVDFFVLGLLALLGPYGAASAIRFHRVEELERRLPDFLRDVAESGRFGRTLPEAITVAAAGHYGPLTPEIRKMAAQIEWGVPVSTVLERFAHRVPTPIVRKAVAILIRAHAAGGNYGDVLTRVAHDTRTEQLTVERRRASMLTYVAVVYLAFGVFLVTIYVLAAVFLPQMLMANPGAFGTVYSGLGITAPLVATLFLALLVAVIVHAVGDGMVAGILYRGQLVDGFLNVTILLAVGWTVMRFVVPIVGGTG</sequence>
<dbReference type="GO" id="GO:0005886">
    <property type="term" value="C:plasma membrane"/>
    <property type="evidence" value="ECO:0007669"/>
    <property type="project" value="UniProtKB-SubCell"/>
</dbReference>
<feature type="transmembrane region" description="Helical" evidence="6">
    <location>
        <begin position="12"/>
        <end position="33"/>
    </location>
</feature>
<accession>T1CZM9</accession>
<reference evidence="8" key="2">
    <citation type="journal article" date="2014" name="ISME J.">
        <title>Microbial stratification in low pH oxic and suboxic macroscopic growths along an acid mine drainage.</title>
        <authorList>
            <person name="Mendez-Garcia C."/>
            <person name="Mesa V."/>
            <person name="Sprenger R.R."/>
            <person name="Richter M."/>
            <person name="Diez M.S."/>
            <person name="Solano J."/>
            <person name="Bargiela R."/>
            <person name="Golyshina O.V."/>
            <person name="Manteca A."/>
            <person name="Ramos J.L."/>
            <person name="Gallego J.R."/>
            <person name="Llorente I."/>
            <person name="Martins Dos Santos V.A."/>
            <person name="Jensen O.N."/>
            <person name="Pelaez A.I."/>
            <person name="Sanchez J."/>
            <person name="Ferrer M."/>
        </authorList>
    </citation>
    <scope>NUCLEOTIDE SEQUENCE</scope>
</reference>
<protein>
    <submittedName>
        <fullName evidence="8">Membrane protein containing Type II secretion system F domain protein</fullName>
    </submittedName>
</protein>
<evidence type="ECO:0000256" key="1">
    <source>
        <dbReference type="ARBA" id="ARBA00004651"/>
    </source>
</evidence>
<evidence type="ECO:0000256" key="2">
    <source>
        <dbReference type="ARBA" id="ARBA00022475"/>
    </source>
</evidence>
<reference evidence="8" key="1">
    <citation type="submission" date="2013-08" db="EMBL/GenBank/DDBJ databases">
        <authorList>
            <person name="Mendez C."/>
            <person name="Richter M."/>
            <person name="Ferrer M."/>
            <person name="Sanchez J."/>
        </authorList>
    </citation>
    <scope>NUCLEOTIDE SEQUENCE</scope>
</reference>
<dbReference type="Pfam" id="PF00482">
    <property type="entry name" value="T2SSF"/>
    <property type="match status" value="1"/>
</dbReference>
<organism evidence="8">
    <name type="scientific">mine drainage metagenome</name>
    <dbReference type="NCBI Taxonomy" id="410659"/>
    <lineage>
        <taxon>unclassified sequences</taxon>
        <taxon>metagenomes</taxon>
        <taxon>ecological metagenomes</taxon>
    </lineage>
</organism>
<gene>
    <name evidence="8" type="ORF">B1B_02016</name>
</gene>
<dbReference type="Gene3D" id="1.20.81.30">
    <property type="entry name" value="Type II secretion system (T2SS), domain F"/>
    <property type="match status" value="1"/>
</dbReference>
<dbReference type="InterPro" id="IPR056569">
    <property type="entry name" value="ArlJ-like"/>
</dbReference>